<dbReference type="GO" id="GO:0055085">
    <property type="term" value="P:transmembrane transport"/>
    <property type="evidence" value="ECO:0007669"/>
    <property type="project" value="InterPro"/>
</dbReference>
<dbReference type="PANTHER" id="PTHR35841">
    <property type="entry name" value="PHOSPHONATES-BINDING PERIPLASMIC PROTEIN"/>
    <property type="match status" value="1"/>
</dbReference>
<keyword evidence="2 3" id="KW-0732">Signal</keyword>
<dbReference type="KEGG" id="pmm:PMM0673"/>
<dbReference type="EMBL" id="BX548174">
    <property type="protein sequence ID" value="CAE19132.1"/>
    <property type="molecule type" value="Genomic_DNA"/>
</dbReference>
<dbReference type="Gene3D" id="3.40.190.10">
    <property type="entry name" value="Periplasmic binding protein-like II"/>
    <property type="match status" value="2"/>
</dbReference>
<sequence length="301" mass="34176">MNKIFINIKKIVVTSTIFFAILSSPLNANPKVLKIGAIPDQNQEVLDKRFNLFAKELAKTLDVKVKYIPVINYVAAVTGFRANDLDLVWFGGLSGVQARLQTPNAIVIAQRDIDKEFKSVFIVNKKLKLDSISNKNGLKKLKNLRFIFGSENSTSGRLMPEYYLNDAGIKIENFKGKRVGFSGSHDATIALVNSGAFDAGALNKQVWENNLKNNPKRTKNVNLFWITPDYVDYHWVAQGNLDNRFRKGFTKELKSTILNLDIKNKENKKILDMFNAKKFIEAESSDYKNIEVIARKLKKIR</sequence>
<dbReference type="RefSeq" id="WP_011132307.1">
    <property type="nucleotide sequence ID" value="NC_005072.1"/>
</dbReference>
<gene>
    <name evidence="4" type="ordered locus">PMM0673</name>
</gene>
<evidence type="ECO:0000256" key="3">
    <source>
        <dbReference type="SAM" id="SignalP"/>
    </source>
</evidence>
<evidence type="ECO:0000256" key="1">
    <source>
        <dbReference type="ARBA" id="ARBA00007162"/>
    </source>
</evidence>
<dbReference type="AlphaFoldDB" id="Q7V218"/>
<protein>
    <submittedName>
        <fullName evidence="4">Putative phosphonate binding protein for ABC transporter</fullName>
    </submittedName>
</protein>
<dbReference type="InterPro" id="IPR005770">
    <property type="entry name" value="PhnD"/>
</dbReference>
<proteinExistence type="inferred from homology"/>
<dbReference type="SUPFAM" id="SSF53850">
    <property type="entry name" value="Periplasmic binding protein-like II"/>
    <property type="match status" value="1"/>
</dbReference>
<dbReference type="NCBIfam" id="TIGR04553">
    <property type="entry name" value="ABC_peri_selen"/>
    <property type="match status" value="1"/>
</dbReference>
<comment type="similarity">
    <text evidence="1">Belongs to the phosphate/phosphite/phosphonate binding protein family.</text>
</comment>
<evidence type="ECO:0000313" key="4">
    <source>
        <dbReference type="EMBL" id="CAE19132.1"/>
    </source>
</evidence>
<reference evidence="4 5" key="1">
    <citation type="journal article" date="2003" name="Nature">
        <title>Genome divergence in two Prochlorococcus ecotypes reflects oceanic niche differentiation.</title>
        <authorList>
            <person name="Rocap G."/>
            <person name="Larimer F.W."/>
            <person name="Lamerdin J.E."/>
            <person name="Malfatti S."/>
            <person name="Chain P."/>
            <person name="Ahlgren N.A."/>
            <person name="Arellano A."/>
            <person name="Coleman M."/>
            <person name="Hauser L."/>
            <person name="Hess W.R."/>
            <person name="Johnson Z.I."/>
            <person name="Land M.L."/>
            <person name="Lindell D."/>
            <person name="Post A.F."/>
            <person name="Regala W."/>
            <person name="Shah M."/>
            <person name="Shaw S.L."/>
            <person name="Steglich C."/>
            <person name="Sullivan M.B."/>
            <person name="Ting C.S."/>
            <person name="Tolonen A."/>
            <person name="Webb E.A."/>
            <person name="Zinser E.R."/>
            <person name="Chisholm S.W."/>
        </authorList>
    </citation>
    <scope>NUCLEOTIDE SEQUENCE [LARGE SCALE GENOMIC DNA]</scope>
    <source>
        <strain evidence="5">CCMP1986 / NIES-2087 / MED4</strain>
    </source>
</reference>
<evidence type="ECO:0000313" key="5">
    <source>
        <dbReference type="Proteomes" id="UP000001026"/>
    </source>
</evidence>
<dbReference type="eggNOG" id="COG3221">
    <property type="taxonomic scope" value="Bacteria"/>
</dbReference>
<dbReference type="InterPro" id="IPR030836">
    <property type="entry name" value="ABC_peri_PhnD-like"/>
</dbReference>
<dbReference type="Proteomes" id="UP000001026">
    <property type="component" value="Chromosome"/>
</dbReference>
<feature type="signal peptide" evidence="3">
    <location>
        <begin position="1"/>
        <end position="28"/>
    </location>
</feature>
<dbReference type="PANTHER" id="PTHR35841:SF1">
    <property type="entry name" value="PHOSPHONATES-BINDING PERIPLASMIC PROTEIN"/>
    <property type="match status" value="1"/>
</dbReference>
<accession>Q7V218</accession>
<feature type="chain" id="PRO_5004292353" evidence="3">
    <location>
        <begin position="29"/>
        <end position="301"/>
    </location>
</feature>
<dbReference type="STRING" id="59919.PMM0673"/>
<dbReference type="GO" id="GO:0043190">
    <property type="term" value="C:ATP-binding cassette (ABC) transporter complex"/>
    <property type="evidence" value="ECO:0007669"/>
    <property type="project" value="InterPro"/>
</dbReference>
<dbReference type="HOGENOM" id="CLU_051472_6_2_3"/>
<evidence type="ECO:0000256" key="2">
    <source>
        <dbReference type="ARBA" id="ARBA00022729"/>
    </source>
</evidence>
<organism evidence="4 5">
    <name type="scientific">Prochlorococcus marinus subsp. pastoris (strain CCMP1986 / NIES-2087 / MED4)</name>
    <dbReference type="NCBI Taxonomy" id="59919"/>
    <lineage>
        <taxon>Bacteria</taxon>
        <taxon>Bacillati</taxon>
        <taxon>Cyanobacteriota</taxon>
        <taxon>Cyanophyceae</taxon>
        <taxon>Synechococcales</taxon>
        <taxon>Prochlorococcaceae</taxon>
        <taxon>Prochlorococcus</taxon>
    </lineage>
</organism>
<dbReference type="NCBIfam" id="TIGR01098">
    <property type="entry name" value="3A0109s03R"/>
    <property type="match status" value="1"/>
</dbReference>
<dbReference type="OrthoDB" id="9764656at2"/>
<dbReference type="Pfam" id="PF12974">
    <property type="entry name" value="Phosphonate-bd"/>
    <property type="match status" value="1"/>
</dbReference>
<name>Q7V218_PROMP</name>